<name>A0A897NUU7_9EURY</name>
<keyword evidence="4" id="KW-1185">Reference proteome</keyword>
<dbReference type="EMBL" id="CP064791">
    <property type="protein sequence ID" value="QSG16021.1"/>
    <property type="molecule type" value="Genomic_DNA"/>
</dbReference>
<feature type="domain" description="DUF7981" evidence="2">
    <location>
        <begin position="1"/>
        <end position="63"/>
    </location>
</feature>
<proteinExistence type="predicted"/>
<dbReference type="Pfam" id="PF25938">
    <property type="entry name" value="DUF7981"/>
    <property type="match status" value="1"/>
</dbReference>
<protein>
    <submittedName>
        <fullName evidence="3">Putative membrane protein</fullName>
    </submittedName>
</protein>
<sequence>MNPQRRGAVLWGLVAALAFLVLLQGYELLADRRTTLLVKFGVAAAVGLVAAATTWSLAPRLSRI</sequence>
<reference evidence="3 4" key="1">
    <citation type="submission" date="2020-11" db="EMBL/GenBank/DDBJ databases">
        <title>Carbohydrate-dependent, anaerobic sulfur respiration: A novel catabolism in halophilic archaea.</title>
        <authorList>
            <person name="Sorokin D.Y."/>
            <person name="Messina E."/>
            <person name="Smedile F."/>
            <person name="La Cono V."/>
            <person name="Hallsworth J.E."/>
            <person name="Yakimov M.M."/>
        </authorList>
    </citation>
    <scope>NUCLEOTIDE SEQUENCE [LARGE SCALE GENOMIC DNA]</scope>
    <source>
        <strain evidence="3 4">HSR-Est</strain>
    </source>
</reference>
<evidence type="ECO:0000256" key="1">
    <source>
        <dbReference type="SAM" id="Phobius"/>
    </source>
</evidence>
<keyword evidence="1" id="KW-0472">Membrane</keyword>
<accession>A0A897NUU7</accession>
<dbReference type="AlphaFoldDB" id="A0A897NUU7"/>
<dbReference type="GeneID" id="68859144"/>
<organism evidence="3 4">
    <name type="scientific">Halapricum desulfuricans</name>
    <dbReference type="NCBI Taxonomy" id="2841257"/>
    <lineage>
        <taxon>Archaea</taxon>
        <taxon>Methanobacteriati</taxon>
        <taxon>Methanobacteriota</taxon>
        <taxon>Stenosarchaea group</taxon>
        <taxon>Halobacteria</taxon>
        <taxon>Halobacteriales</taxon>
        <taxon>Haloarculaceae</taxon>
        <taxon>Halapricum</taxon>
    </lineage>
</organism>
<evidence type="ECO:0000313" key="3">
    <source>
        <dbReference type="EMBL" id="QSG16021.1"/>
    </source>
</evidence>
<evidence type="ECO:0000313" key="4">
    <source>
        <dbReference type="Proteomes" id="UP000663292"/>
    </source>
</evidence>
<keyword evidence="1" id="KW-0812">Transmembrane</keyword>
<evidence type="ECO:0000259" key="2">
    <source>
        <dbReference type="Pfam" id="PF25938"/>
    </source>
</evidence>
<gene>
    <name evidence="3" type="ORF">HSEST_2511</name>
</gene>
<keyword evidence="1" id="KW-1133">Transmembrane helix</keyword>
<dbReference type="RefSeq" id="WP_229121291.1">
    <property type="nucleotide sequence ID" value="NZ_CP064791.1"/>
</dbReference>
<dbReference type="Proteomes" id="UP000663292">
    <property type="component" value="Chromosome"/>
</dbReference>
<feature type="transmembrane region" description="Helical" evidence="1">
    <location>
        <begin position="40"/>
        <end position="58"/>
    </location>
</feature>
<dbReference type="InterPro" id="IPR058287">
    <property type="entry name" value="DUF7981"/>
</dbReference>